<sequence length="229" mass="24463">MVVLALLSVVGVGLRVSQRARALPACLAPTSIAEGRSVTDPLMPAPAPLRSRVRSLLTAPASGLALGFAELQGRGLCSVGDPQITLVFIPAAKDLNGGVVGEVFLASPTPRMNPIRAELLARHESRHVDQWAVLTLVGGVALLPLAYLVDETLFPVSENHFEQSAGLDEGGYPPVPDPPVGPRGWAIALWAGVLLVLARRRIRWAVRTAVRRRSTHTEGRCPVHTPGWR</sequence>
<evidence type="ECO:0008006" key="4">
    <source>
        <dbReference type="Google" id="ProtNLM"/>
    </source>
</evidence>
<proteinExistence type="predicted"/>
<name>A0ABN3UEQ9_9MICO</name>
<evidence type="ECO:0000313" key="3">
    <source>
        <dbReference type="Proteomes" id="UP001501326"/>
    </source>
</evidence>
<keyword evidence="3" id="KW-1185">Reference proteome</keyword>
<dbReference type="EMBL" id="BAAARN010000001">
    <property type="protein sequence ID" value="GAA2731230.1"/>
    <property type="molecule type" value="Genomic_DNA"/>
</dbReference>
<dbReference type="Proteomes" id="UP001501326">
    <property type="component" value="Unassembled WGS sequence"/>
</dbReference>
<keyword evidence="1" id="KW-0812">Transmembrane</keyword>
<reference evidence="2 3" key="1">
    <citation type="journal article" date="2019" name="Int. J. Syst. Evol. Microbiol.">
        <title>The Global Catalogue of Microorganisms (GCM) 10K type strain sequencing project: providing services to taxonomists for standard genome sequencing and annotation.</title>
        <authorList>
            <consortium name="The Broad Institute Genomics Platform"/>
            <consortium name="The Broad Institute Genome Sequencing Center for Infectious Disease"/>
            <person name="Wu L."/>
            <person name="Ma J."/>
        </authorList>
    </citation>
    <scope>NUCLEOTIDE SEQUENCE [LARGE SCALE GENOMIC DNA]</scope>
    <source>
        <strain evidence="2 3">JCM 16378</strain>
    </source>
</reference>
<evidence type="ECO:0000313" key="2">
    <source>
        <dbReference type="EMBL" id="GAA2731230.1"/>
    </source>
</evidence>
<organism evidence="2 3">
    <name type="scientific">Pedococcus aerophilus</name>
    <dbReference type="NCBI Taxonomy" id="436356"/>
    <lineage>
        <taxon>Bacteria</taxon>
        <taxon>Bacillati</taxon>
        <taxon>Actinomycetota</taxon>
        <taxon>Actinomycetes</taxon>
        <taxon>Micrococcales</taxon>
        <taxon>Intrasporangiaceae</taxon>
        <taxon>Pedococcus</taxon>
    </lineage>
</organism>
<gene>
    <name evidence="2" type="ORF">GCM10009867_04330</name>
</gene>
<accession>A0ABN3UEQ9</accession>
<feature type="transmembrane region" description="Helical" evidence="1">
    <location>
        <begin position="180"/>
        <end position="198"/>
    </location>
</feature>
<protein>
    <recommendedName>
        <fullName evidence="4">Peptidase M48 domain-containing protein</fullName>
    </recommendedName>
</protein>
<keyword evidence="1" id="KW-1133">Transmembrane helix</keyword>
<comment type="caution">
    <text evidence="2">The sequence shown here is derived from an EMBL/GenBank/DDBJ whole genome shotgun (WGS) entry which is preliminary data.</text>
</comment>
<feature type="transmembrane region" description="Helical" evidence="1">
    <location>
        <begin position="131"/>
        <end position="149"/>
    </location>
</feature>
<keyword evidence="1" id="KW-0472">Membrane</keyword>
<evidence type="ECO:0000256" key="1">
    <source>
        <dbReference type="SAM" id="Phobius"/>
    </source>
</evidence>